<sequence>MKSMKWMLLVAASSFLIAGCTNTNDENGKEAVENNPPVTDELDDTRAADNGSTDSDTSTTEGNTNNSSSGSVEVEQKQMAIDTLNGLAKDAKDGKVYRPDQGFIIGKTTRNDIVNAIGEPEEKKGDYDHYHGSMGNPSVAFKYDGKGVLEEARYFGTNVERQTNLGGITEEDLTEQLGKPADSRRIESTGEQNIRYHFNNFELQFIIGKDGTPDHVNLKKWN</sequence>
<gene>
    <name evidence="3" type="ORF">SLU01_23500</name>
</gene>
<dbReference type="PROSITE" id="PS51257">
    <property type="entry name" value="PROKAR_LIPOPROTEIN"/>
    <property type="match status" value="1"/>
</dbReference>
<keyword evidence="4" id="KW-1185">Reference proteome</keyword>
<organism evidence="3 4">
    <name type="scientific">Sporosarcina luteola</name>
    <dbReference type="NCBI Taxonomy" id="582850"/>
    <lineage>
        <taxon>Bacteria</taxon>
        <taxon>Bacillati</taxon>
        <taxon>Bacillota</taxon>
        <taxon>Bacilli</taxon>
        <taxon>Bacillales</taxon>
        <taxon>Caryophanaceae</taxon>
        <taxon>Sporosarcina</taxon>
    </lineage>
</organism>
<dbReference type="AlphaFoldDB" id="A0A511Z9D4"/>
<dbReference type="OrthoDB" id="2597113at2"/>
<dbReference type="Pfam" id="PF14172">
    <property type="entry name" value="DUF4309"/>
    <property type="match status" value="1"/>
</dbReference>
<dbReference type="EMBL" id="BJYL01000032">
    <property type="protein sequence ID" value="GEN84038.1"/>
    <property type="molecule type" value="Genomic_DNA"/>
</dbReference>
<evidence type="ECO:0000256" key="2">
    <source>
        <dbReference type="SAM" id="SignalP"/>
    </source>
</evidence>
<feature type="region of interest" description="Disordered" evidence="1">
    <location>
        <begin position="24"/>
        <end position="74"/>
    </location>
</feature>
<proteinExistence type="predicted"/>
<feature type="compositionally biased region" description="Low complexity" evidence="1">
    <location>
        <begin position="49"/>
        <end position="71"/>
    </location>
</feature>
<evidence type="ECO:0000313" key="3">
    <source>
        <dbReference type="EMBL" id="GEN84038.1"/>
    </source>
</evidence>
<feature type="chain" id="PRO_5039510297" description="Lipoprotein" evidence="2">
    <location>
        <begin position="24"/>
        <end position="222"/>
    </location>
</feature>
<dbReference type="InterPro" id="IPR025453">
    <property type="entry name" value="DUF4309"/>
</dbReference>
<feature type="signal peptide" evidence="2">
    <location>
        <begin position="1"/>
        <end position="23"/>
    </location>
</feature>
<protein>
    <recommendedName>
        <fullName evidence="5">Lipoprotein</fullName>
    </recommendedName>
</protein>
<evidence type="ECO:0000256" key="1">
    <source>
        <dbReference type="SAM" id="MobiDB-lite"/>
    </source>
</evidence>
<name>A0A511Z9D4_9BACL</name>
<reference evidence="3 4" key="1">
    <citation type="submission" date="2019-07" db="EMBL/GenBank/DDBJ databases">
        <title>Whole genome shotgun sequence of Sporosarcina luteola NBRC 105378.</title>
        <authorList>
            <person name="Hosoyama A."/>
            <person name="Uohara A."/>
            <person name="Ohji S."/>
            <person name="Ichikawa N."/>
        </authorList>
    </citation>
    <scope>NUCLEOTIDE SEQUENCE [LARGE SCALE GENOMIC DNA]</scope>
    <source>
        <strain evidence="3 4">NBRC 105378</strain>
    </source>
</reference>
<comment type="caution">
    <text evidence="3">The sequence shown here is derived from an EMBL/GenBank/DDBJ whole genome shotgun (WGS) entry which is preliminary data.</text>
</comment>
<evidence type="ECO:0000313" key="4">
    <source>
        <dbReference type="Proteomes" id="UP000321901"/>
    </source>
</evidence>
<keyword evidence="2" id="KW-0732">Signal</keyword>
<accession>A0A511Z9D4</accession>
<evidence type="ECO:0008006" key="5">
    <source>
        <dbReference type="Google" id="ProtNLM"/>
    </source>
</evidence>
<dbReference type="Proteomes" id="UP000321901">
    <property type="component" value="Unassembled WGS sequence"/>
</dbReference>
<dbReference type="RefSeq" id="WP_147058538.1">
    <property type="nucleotide sequence ID" value="NZ_BJYL01000032.1"/>
</dbReference>